<gene>
    <name evidence="1" type="ORF">LMG26858_04003</name>
</gene>
<reference evidence="1 2" key="1">
    <citation type="submission" date="2020-04" db="EMBL/GenBank/DDBJ databases">
        <authorList>
            <person name="De Canck E."/>
        </authorList>
    </citation>
    <scope>NUCLEOTIDE SEQUENCE [LARGE SCALE GENOMIC DNA]</scope>
    <source>
        <strain evidence="1 2">LMG 26858</strain>
    </source>
</reference>
<dbReference type="AlphaFoldDB" id="A0A6S7E4U8"/>
<dbReference type="EMBL" id="CADILG010000033">
    <property type="protein sequence ID" value="CAB3896480.1"/>
    <property type="molecule type" value="Genomic_DNA"/>
</dbReference>
<evidence type="ECO:0000313" key="2">
    <source>
        <dbReference type="Proteomes" id="UP000494117"/>
    </source>
</evidence>
<dbReference type="Proteomes" id="UP000494117">
    <property type="component" value="Unassembled WGS sequence"/>
</dbReference>
<keyword evidence="2" id="KW-1185">Reference proteome</keyword>
<protein>
    <submittedName>
        <fullName evidence="1">Uncharacterized protein</fullName>
    </submittedName>
</protein>
<proteinExistence type="predicted"/>
<organism evidence="1 2">
    <name type="scientific">Achromobacter anxifer</name>
    <dbReference type="NCBI Taxonomy" id="1287737"/>
    <lineage>
        <taxon>Bacteria</taxon>
        <taxon>Pseudomonadati</taxon>
        <taxon>Pseudomonadota</taxon>
        <taxon>Betaproteobacteria</taxon>
        <taxon>Burkholderiales</taxon>
        <taxon>Alcaligenaceae</taxon>
        <taxon>Achromobacter</taxon>
    </lineage>
</organism>
<sequence length="95" mass="10195">MGTLAEALEKVSASEWIDALQRLYTDLMLASAGAPARYFPALASGVAQVAARMNTAKVAEAARWLTRQRALATHPLNAKLFAHSTLQRVVLSCLA</sequence>
<accession>A0A6S7E4U8</accession>
<name>A0A6S7E4U8_9BURK</name>
<evidence type="ECO:0000313" key="1">
    <source>
        <dbReference type="EMBL" id="CAB3896480.1"/>
    </source>
</evidence>